<gene>
    <name evidence="1" type="ORF">FGG08_002603</name>
</gene>
<reference evidence="1" key="1">
    <citation type="submission" date="2021-03" db="EMBL/GenBank/DDBJ databases">
        <title>Comparative genomics and phylogenomic investigation of the class Geoglossomycetes provide insights into ecological specialization and systematics.</title>
        <authorList>
            <person name="Melie T."/>
            <person name="Pirro S."/>
            <person name="Miller A.N."/>
            <person name="Quandt A."/>
        </authorList>
    </citation>
    <scope>NUCLEOTIDE SEQUENCE</scope>
    <source>
        <strain evidence="1">GBOQ0MN5Z8</strain>
    </source>
</reference>
<evidence type="ECO:0000313" key="2">
    <source>
        <dbReference type="Proteomes" id="UP000698800"/>
    </source>
</evidence>
<organism evidence="1 2">
    <name type="scientific">Glutinoglossum americanum</name>
    <dbReference type="NCBI Taxonomy" id="1670608"/>
    <lineage>
        <taxon>Eukaryota</taxon>
        <taxon>Fungi</taxon>
        <taxon>Dikarya</taxon>
        <taxon>Ascomycota</taxon>
        <taxon>Pezizomycotina</taxon>
        <taxon>Geoglossomycetes</taxon>
        <taxon>Geoglossales</taxon>
        <taxon>Geoglossaceae</taxon>
        <taxon>Glutinoglossum</taxon>
    </lineage>
</organism>
<dbReference type="AlphaFoldDB" id="A0A9P8L4E0"/>
<dbReference type="Gene3D" id="3.60.130.30">
    <property type="match status" value="1"/>
</dbReference>
<accession>A0A9P8L4E0</accession>
<dbReference type="OrthoDB" id="4776289at2759"/>
<dbReference type="Proteomes" id="UP000698800">
    <property type="component" value="Unassembled WGS sequence"/>
</dbReference>
<keyword evidence="2" id="KW-1185">Reference proteome</keyword>
<sequence length="126" mass="14153">MTRAVGLLPRIVDNPMREQYHMAWKKLQPSARVSTTEDELFTLRAALINVLTEAHMDCNDWENGWAWIGVLGDFNGGDLCMPQLGIRVPMPAGSIAGMRGGDLKHFIARWNATLVEQLETRIMYGP</sequence>
<protein>
    <submittedName>
        <fullName evidence="1">Uncharacterized protein</fullName>
    </submittedName>
</protein>
<evidence type="ECO:0000313" key="1">
    <source>
        <dbReference type="EMBL" id="KAH0543089.1"/>
    </source>
</evidence>
<dbReference type="EMBL" id="JAGHQL010000040">
    <property type="protein sequence ID" value="KAH0543089.1"/>
    <property type="molecule type" value="Genomic_DNA"/>
</dbReference>
<proteinExistence type="predicted"/>
<name>A0A9P8L4E0_9PEZI</name>
<comment type="caution">
    <text evidence="1">The sequence shown here is derived from an EMBL/GenBank/DDBJ whole genome shotgun (WGS) entry which is preliminary data.</text>
</comment>